<accession>A0ABD1LL37</accession>
<protein>
    <submittedName>
        <fullName evidence="2">Uncharacterized protein</fullName>
    </submittedName>
</protein>
<sequence>MSFSLSSFCNLNQAFFRHNKLLQYPKIRSQSFSDNGKPANIVDANLSVLRERIQQVRKKEMVIETQGWNYKHSYDGKYKRDSVISESAEIIGLACGAFGLVFLIGSLSICLLSLFVYMRT</sequence>
<evidence type="ECO:0000256" key="1">
    <source>
        <dbReference type="SAM" id="Phobius"/>
    </source>
</evidence>
<dbReference type="PANTHER" id="PTHR38225:SF3">
    <property type="entry name" value="RX N-TERMINAL DOMAIN-CONTAINING PROTEIN"/>
    <property type="match status" value="1"/>
</dbReference>
<dbReference type="AlphaFoldDB" id="A0ABD1LL37"/>
<dbReference type="Proteomes" id="UP001603857">
    <property type="component" value="Unassembled WGS sequence"/>
</dbReference>
<reference evidence="2 3" key="1">
    <citation type="submission" date="2024-08" db="EMBL/GenBank/DDBJ databases">
        <title>Insights into the chromosomal genome structure of Flemingia macrophylla.</title>
        <authorList>
            <person name="Ding Y."/>
            <person name="Zhao Y."/>
            <person name="Bi W."/>
            <person name="Wu M."/>
            <person name="Zhao G."/>
            <person name="Gong Y."/>
            <person name="Li W."/>
            <person name="Zhang P."/>
        </authorList>
    </citation>
    <scope>NUCLEOTIDE SEQUENCE [LARGE SCALE GENOMIC DNA]</scope>
    <source>
        <strain evidence="2">DYQJB</strain>
        <tissue evidence="2">Leaf</tissue>
    </source>
</reference>
<keyword evidence="1" id="KW-0472">Membrane</keyword>
<keyword evidence="3" id="KW-1185">Reference proteome</keyword>
<name>A0ABD1LL37_9FABA</name>
<organism evidence="2 3">
    <name type="scientific">Flemingia macrophylla</name>
    <dbReference type="NCBI Taxonomy" id="520843"/>
    <lineage>
        <taxon>Eukaryota</taxon>
        <taxon>Viridiplantae</taxon>
        <taxon>Streptophyta</taxon>
        <taxon>Embryophyta</taxon>
        <taxon>Tracheophyta</taxon>
        <taxon>Spermatophyta</taxon>
        <taxon>Magnoliopsida</taxon>
        <taxon>eudicotyledons</taxon>
        <taxon>Gunneridae</taxon>
        <taxon>Pentapetalae</taxon>
        <taxon>rosids</taxon>
        <taxon>fabids</taxon>
        <taxon>Fabales</taxon>
        <taxon>Fabaceae</taxon>
        <taxon>Papilionoideae</taxon>
        <taxon>50 kb inversion clade</taxon>
        <taxon>NPAAA clade</taxon>
        <taxon>indigoferoid/millettioid clade</taxon>
        <taxon>Phaseoleae</taxon>
        <taxon>Flemingia</taxon>
    </lineage>
</organism>
<evidence type="ECO:0000313" key="2">
    <source>
        <dbReference type="EMBL" id="KAL2324186.1"/>
    </source>
</evidence>
<gene>
    <name evidence="2" type="ORF">Fmac_023244</name>
</gene>
<keyword evidence="1" id="KW-1133">Transmembrane helix</keyword>
<evidence type="ECO:0000313" key="3">
    <source>
        <dbReference type="Proteomes" id="UP001603857"/>
    </source>
</evidence>
<proteinExistence type="predicted"/>
<feature type="transmembrane region" description="Helical" evidence="1">
    <location>
        <begin position="90"/>
        <end position="117"/>
    </location>
</feature>
<dbReference type="PANTHER" id="PTHR38225">
    <property type="entry name" value="PROTEIN, PUTATIVE-RELATED"/>
    <property type="match status" value="1"/>
</dbReference>
<dbReference type="EMBL" id="JBGMDY010000008">
    <property type="protein sequence ID" value="KAL2324186.1"/>
    <property type="molecule type" value="Genomic_DNA"/>
</dbReference>
<comment type="caution">
    <text evidence="2">The sequence shown here is derived from an EMBL/GenBank/DDBJ whole genome shotgun (WGS) entry which is preliminary data.</text>
</comment>
<keyword evidence="1" id="KW-0812">Transmembrane</keyword>